<accession>A0ABP3RVE7</accession>
<dbReference type="InterPro" id="IPR032066">
    <property type="entry name" value="GP3_package"/>
</dbReference>
<dbReference type="EMBL" id="BAAADE010000014">
    <property type="protein sequence ID" value="GAA0614766.1"/>
    <property type="molecule type" value="Genomic_DNA"/>
</dbReference>
<gene>
    <name evidence="1" type="ORF">GCM10008943_32370</name>
</gene>
<name>A0ABP3RVE7_9HYPH</name>
<evidence type="ECO:0000313" key="2">
    <source>
        <dbReference type="Proteomes" id="UP001424441"/>
    </source>
</evidence>
<comment type="caution">
    <text evidence="1">The sequence shown here is derived from an EMBL/GenBank/DDBJ whole genome shotgun (WGS) entry which is preliminary data.</text>
</comment>
<dbReference type="Gene3D" id="1.10.132.80">
    <property type="match status" value="1"/>
</dbReference>
<organism evidence="1 2">
    <name type="scientific">Paenochrobactrum glaciei</name>
    <dbReference type="NCBI Taxonomy" id="486407"/>
    <lineage>
        <taxon>Bacteria</taxon>
        <taxon>Pseudomonadati</taxon>
        <taxon>Pseudomonadota</taxon>
        <taxon>Alphaproteobacteria</taxon>
        <taxon>Hyphomicrobiales</taxon>
        <taxon>Brucellaceae</taxon>
        <taxon>Paenochrobactrum</taxon>
    </lineage>
</organism>
<dbReference type="Pfam" id="PF16677">
    <property type="entry name" value="GP3_package"/>
    <property type="match status" value="1"/>
</dbReference>
<evidence type="ECO:0000313" key="1">
    <source>
        <dbReference type="EMBL" id="GAA0614766.1"/>
    </source>
</evidence>
<reference evidence="2" key="1">
    <citation type="journal article" date="2019" name="Int. J. Syst. Evol. Microbiol.">
        <title>The Global Catalogue of Microorganisms (GCM) 10K type strain sequencing project: providing services to taxonomists for standard genome sequencing and annotation.</title>
        <authorList>
            <consortium name="The Broad Institute Genomics Platform"/>
            <consortium name="The Broad Institute Genome Sequencing Center for Infectious Disease"/>
            <person name="Wu L."/>
            <person name="Ma J."/>
        </authorList>
    </citation>
    <scope>NUCLEOTIDE SEQUENCE [LARGE SCALE GENOMIC DNA]</scope>
    <source>
        <strain evidence="2">JCM 15115</strain>
    </source>
</reference>
<dbReference type="Proteomes" id="UP001424441">
    <property type="component" value="Unassembled WGS sequence"/>
</dbReference>
<dbReference type="RefSeq" id="WP_343808072.1">
    <property type="nucleotide sequence ID" value="NZ_BAAADE010000014.1"/>
</dbReference>
<protein>
    <submittedName>
        <fullName evidence="1">DNA-packaging protein</fullName>
    </submittedName>
</protein>
<proteinExistence type="predicted"/>
<sequence>MTDRDPENGRFLKGNRFWEARSSHGAKPKFENAEDLWSACCEYFDWVDNNPLYEDKVTSFQGVNTHEPIAKMRAMTLMGLCLFIDISIQQWNDWRKSRPDLLEVITRAEAVIFQQKFSGAAADLLNANIISRDLGLADKSEITGKDGTPLNEGMDARALAKAVALVLGKGLKPDGSSN</sequence>
<keyword evidence="2" id="KW-1185">Reference proteome</keyword>